<dbReference type="KEGG" id="aay:WYH_02048"/>
<feature type="region of interest" description="Disordered" evidence="1">
    <location>
        <begin position="24"/>
        <end position="72"/>
    </location>
</feature>
<feature type="signal peptide" evidence="2">
    <location>
        <begin position="1"/>
        <end position="17"/>
    </location>
</feature>
<accession>A0A0F7KV18</accession>
<dbReference type="PROSITE" id="PS51257">
    <property type="entry name" value="PROKAR_LIPOPROTEIN"/>
    <property type="match status" value="1"/>
</dbReference>
<feature type="region of interest" description="Disordered" evidence="1">
    <location>
        <begin position="147"/>
        <end position="169"/>
    </location>
</feature>
<feature type="compositionally biased region" description="Polar residues" evidence="1">
    <location>
        <begin position="159"/>
        <end position="169"/>
    </location>
</feature>
<sequence length="169" mass="17955">MRSLIALTVTAPMALLAACGEATPADEVEPAPMETAALEAAKPEPMASPPADALDSVDYSGTYTKPSENGSIERLTLNAEDDSYEYTAGDGRTSSGTYTRMDDNRRIMIEDFGGRAGYFTVADGAVYRLPEADSSPDEITVTGMYRREGQGVQSVAPDASTNSVPDKRD</sequence>
<feature type="chain" id="PRO_5043769452" evidence="2">
    <location>
        <begin position="18"/>
        <end position="169"/>
    </location>
</feature>
<dbReference type="EMBL" id="CP011452">
    <property type="protein sequence ID" value="AKH43082.1"/>
    <property type="molecule type" value="Genomic_DNA"/>
</dbReference>
<name>A0A0F7KV18_9SPHN</name>
<evidence type="ECO:0000256" key="2">
    <source>
        <dbReference type="SAM" id="SignalP"/>
    </source>
</evidence>
<dbReference type="AlphaFoldDB" id="A0A0F7KV18"/>
<evidence type="ECO:0000313" key="3">
    <source>
        <dbReference type="EMBL" id="AKH43082.1"/>
    </source>
</evidence>
<reference evidence="3" key="1">
    <citation type="submission" date="2015-05" db="EMBL/GenBank/DDBJ databases">
        <title>The complete genome of Altererythrobacter atlanticus strain 26DY36.</title>
        <authorList>
            <person name="Wu Y.-H."/>
            <person name="Cheng H."/>
            <person name="Wu X.-W."/>
        </authorList>
    </citation>
    <scope>NUCLEOTIDE SEQUENCE [LARGE SCALE GENOMIC DNA]</scope>
    <source>
        <strain evidence="3">26DY36</strain>
    </source>
</reference>
<organism evidence="3 4">
    <name type="scientific">Croceibacterium atlanticum</name>
    <dbReference type="NCBI Taxonomy" id="1267766"/>
    <lineage>
        <taxon>Bacteria</taxon>
        <taxon>Pseudomonadati</taxon>
        <taxon>Pseudomonadota</taxon>
        <taxon>Alphaproteobacteria</taxon>
        <taxon>Sphingomonadales</taxon>
        <taxon>Erythrobacteraceae</taxon>
        <taxon>Croceibacterium</taxon>
    </lineage>
</organism>
<protein>
    <submittedName>
        <fullName evidence="3">Uncharacterized protein</fullName>
    </submittedName>
</protein>
<dbReference type="OrthoDB" id="7409511at2"/>
<evidence type="ECO:0000256" key="1">
    <source>
        <dbReference type="SAM" id="MobiDB-lite"/>
    </source>
</evidence>
<dbReference type="PATRIC" id="fig|1267766.3.peg.2071"/>
<feature type="compositionally biased region" description="Polar residues" evidence="1">
    <location>
        <begin position="59"/>
        <end position="70"/>
    </location>
</feature>
<proteinExistence type="predicted"/>
<dbReference type="Proteomes" id="UP000034392">
    <property type="component" value="Chromosome"/>
</dbReference>
<evidence type="ECO:0000313" key="4">
    <source>
        <dbReference type="Proteomes" id="UP000034392"/>
    </source>
</evidence>
<dbReference type="RefSeq" id="WP_046903727.1">
    <property type="nucleotide sequence ID" value="NZ_CP011452.2"/>
</dbReference>
<gene>
    <name evidence="3" type="ORF">WYH_02048</name>
</gene>
<keyword evidence="4" id="KW-1185">Reference proteome</keyword>
<keyword evidence="2" id="KW-0732">Signal</keyword>